<keyword evidence="4" id="KW-0378">Hydrolase</keyword>
<reference evidence="4 5" key="1">
    <citation type="submission" date="2019-03" db="EMBL/GenBank/DDBJ databases">
        <title>Genomics of glacier-inhabiting Cryobacterium strains.</title>
        <authorList>
            <person name="Liu Q."/>
            <person name="Xin Y.-H."/>
        </authorList>
    </citation>
    <scope>NUCLEOTIDE SEQUENCE [LARGE SCALE GENOMIC DNA]</scope>
    <source>
        <strain evidence="4 5">Hh8</strain>
    </source>
</reference>
<dbReference type="Pfam" id="PF01844">
    <property type="entry name" value="HNH"/>
    <property type="match status" value="1"/>
</dbReference>
<dbReference type="Proteomes" id="UP000298252">
    <property type="component" value="Unassembled WGS sequence"/>
</dbReference>
<feature type="region of interest" description="Disordered" evidence="2">
    <location>
        <begin position="432"/>
        <end position="452"/>
    </location>
</feature>
<name>A0ABY2HYG9_9MICO</name>
<gene>
    <name evidence="4" type="ORF">E3O21_13520</name>
</gene>
<dbReference type="InterPro" id="IPR003870">
    <property type="entry name" value="DUF222"/>
</dbReference>
<organism evidence="4 5">
    <name type="scientific">Cryobacterium flavum</name>
    <dbReference type="NCBI Taxonomy" id="1424659"/>
    <lineage>
        <taxon>Bacteria</taxon>
        <taxon>Bacillati</taxon>
        <taxon>Actinomycetota</taxon>
        <taxon>Actinomycetes</taxon>
        <taxon>Micrococcales</taxon>
        <taxon>Microbacteriaceae</taxon>
        <taxon>Cryobacterium</taxon>
    </lineage>
</organism>
<feature type="compositionally biased region" description="Polar residues" evidence="2">
    <location>
        <begin position="206"/>
        <end position="219"/>
    </location>
</feature>
<feature type="region of interest" description="Disordered" evidence="2">
    <location>
        <begin position="202"/>
        <end position="253"/>
    </location>
</feature>
<accession>A0ABY2HYG9</accession>
<keyword evidence="5" id="KW-1185">Reference proteome</keyword>
<dbReference type="SMART" id="SM00507">
    <property type="entry name" value="HNHc"/>
    <property type="match status" value="1"/>
</dbReference>
<protein>
    <submittedName>
        <fullName evidence="4">HNH endonuclease</fullName>
    </submittedName>
</protein>
<sequence>MRAETDLGNGSLAYRNGCRNRVEFITQLACISGREAKRRLKLGETAVERTPLGLPVPARYPVIADGLTSGELGVESAEIIASTLTALQGKVLPGDLDRVERALVATATGASTPETAGLPGAGIRFAPDVLRAQAMEWQARLDPDGTAPSDDVTEAKSTLTFGLLRNGLYPLRAEVTPELRGIMDTLFDTYLSARSRTPMFVPTESLDGSTGTDNATENATLDGVDEADGNTERFSADPFSSDPFSGDTRFDGDRRTAGEKRADILRDVFQAAARDPKTPTMGGVAPTVMIHVNAADLNAGRGVGWIDGVEAPVSLRRVKETICSGGAQKVIVGDTGDVLYLGDTVRCFTPKQRAAITARDGGCIIPGCTIPARWTETHHVIPWQQHGRTDIDNGVLLCWFHHHTIDTSGWKIRMINSRPQVRGPLLWDPTQAWRPAHSHRANTTNPEPPWRT</sequence>
<evidence type="ECO:0000256" key="2">
    <source>
        <dbReference type="SAM" id="MobiDB-lite"/>
    </source>
</evidence>
<dbReference type="RefSeq" id="WP_134505302.1">
    <property type="nucleotide sequence ID" value="NZ_SOFD01000035.1"/>
</dbReference>
<dbReference type="InterPro" id="IPR002711">
    <property type="entry name" value="HNH"/>
</dbReference>
<evidence type="ECO:0000256" key="1">
    <source>
        <dbReference type="ARBA" id="ARBA00023450"/>
    </source>
</evidence>
<evidence type="ECO:0000313" key="4">
    <source>
        <dbReference type="EMBL" id="TFB74400.1"/>
    </source>
</evidence>
<keyword evidence="4" id="KW-0255">Endonuclease</keyword>
<comment type="similarity">
    <text evidence="1">Belongs to the Rv1128c/1148c/1588c/1702c/1945/3466 family.</text>
</comment>
<proteinExistence type="inferred from homology"/>
<feature type="compositionally biased region" description="Low complexity" evidence="2">
    <location>
        <begin position="236"/>
        <end position="245"/>
    </location>
</feature>
<feature type="domain" description="HNH nuclease" evidence="3">
    <location>
        <begin position="351"/>
        <end position="403"/>
    </location>
</feature>
<dbReference type="Gene3D" id="1.10.30.50">
    <property type="match status" value="1"/>
</dbReference>
<evidence type="ECO:0000313" key="5">
    <source>
        <dbReference type="Proteomes" id="UP000298252"/>
    </source>
</evidence>
<comment type="caution">
    <text evidence="4">The sequence shown here is derived from an EMBL/GenBank/DDBJ whole genome shotgun (WGS) entry which is preliminary data.</text>
</comment>
<evidence type="ECO:0000259" key="3">
    <source>
        <dbReference type="SMART" id="SM00507"/>
    </source>
</evidence>
<dbReference type="EMBL" id="SOFD01000035">
    <property type="protein sequence ID" value="TFB74400.1"/>
    <property type="molecule type" value="Genomic_DNA"/>
</dbReference>
<dbReference type="GO" id="GO:0004519">
    <property type="term" value="F:endonuclease activity"/>
    <property type="evidence" value="ECO:0007669"/>
    <property type="project" value="UniProtKB-KW"/>
</dbReference>
<dbReference type="CDD" id="cd00085">
    <property type="entry name" value="HNHc"/>
    <property type="match status" value="1"/>
</dbReference>
<keyword evidence="4" id="KW-0540">Nuclease</keyword>
<dbReference type="InterPro" id="IPR003615">
    <property type="entry name" value="HNH_nuc"/>
</dbReference>
<dbReference type="Pfam" id="PF02720">
    <property type="entry name" value="DUF222"/>
    <property type="match status" value="1"/>
</dbReference>